<evidence type="ECO:0000256" key="1">
    <source>
        <dbReference type="SAM" id="MobiDB-lite"/>
    </source>
</evidence>
<reference evidence="3" key="1">
    <citation type="journal article" date="2021" name="bioRxiv">
        <title>Whole Genome Assembly and Annotation of Northern Wild Rice, Zizania palustris L., Supports a Whole Genome Duplication in the Zizania Genus.</title>
        <authorList>
            <person name="Haas M."/>
            <person name="Kono T."/>
            <person name="Macchietto M."/>
            <person name="Millas R."/>
            <person name="McGilp L."/>
            <person name="Shao M."/>
            <person name="Duquette J."/>
            <person name="Hirsch C.N."/>
            <person name="Kimball J."/>
        </authorList>
    </citation>
    <scope>NUCLEOTIDE SEQUENCE</scope>
    <source>
        <tissue evidence="3">Fresh leaf tissue</tissue>
    </source>
</reference>
<proteinExistence type="predicted"/>
<dbReference type="InterPro" id="IPR024752">
    <property type="entry name" value="Myb/SANT-like_dom"/>
</dbReference>
<organism evidence="3 4">
    <name type="scientific">Zizania palustris</name>
    <name type="common">Northern wild rice</name>
    <dbReference type="NCBI Taxonomy" id="103762"/>
    <lineage>
        <taxon>Eukaryota</taxon>
        <taxon>Viridiplantae</taxon>
        <taxon>Streptophyta</taxon>
        <taxon>Embryophyta</taxon>
        <taxon>Tracheophyta</taxon>
        <taxon>Spermatophyta</taxon>
        <taxon>Magnoliopsida</taxon>
        <taxon>Liliopsida</taxon>
        <taxon>Poales</taxon>
        <taxon>Poaceae</taxon>
        <taxon>BOP clade</taxon>
        <taxon>Oryzoideae</taxon>
        <taxon>Oryzeae</taxon>
        <taxon>Zizaniinae</taxon>
        <taxon>Zizania</taxon>
    </lineage>
</organism>
<accession>A0A8J5T1D7</accession>
<sequence>MRKFKERTNREYTRRQHKNKWDSLKRDYTNWKTLKNNSSGLGIDPNTGTIAASEEWWKLQCEAMPTCVKFRKGPLEYEELLAIMFESASCTNASAVVPGAKEDMGDEDDHNEEGGGDTPEEVATPTSSKHNQRLKTSKEKRSMHQHSPNGLKLKKSFRDVQFKRLVDSFVEKSQSIKSSSVVSSEQSLMDDPVRKEIALLLDQMKVGSASSDEADSDASSDDLFVYQSSASSEDFFDFSNDEPINDDNMELKKDERYDMLDPLVALAAYSYLDNYRLLPTSTRR</sequence>
<dbReference type="Proteomes" id="UP000729402">
    <property type="component" value="Unassembled WGS sequence"/>
</dbReference>
<keyword evidence="4" id="KW-1185">Reference proteome</keyword>
<feature type="compositionally biased region" description="Acidic residues" evidence="1">
    <location>
        <begin position="104"/>
        <end position="120"/>
    </location>
</feature>
<dbReference type="OrthoDB" id="690285at2759"/>
<comment type="caution">
    <text evidence="3">The sequence shown here is derived from an EMBL/GenBank/DDBJ whole genome shotgun (WGS) entry which is preliminary data.</text>
</comment>
<dbReference type="Pfam" id="PF12776">
    <property type="entry name" value="Myb_DNA-bind_3"/>
    <property type="match status" value="1"/>
</dbReference>
<name>A0A8J5T1D7_ZIZPA</name>
<reference evidence="3" key="2">
    <citation type="submission" date="2021-02" db="EMBL/GenBank/DDBJ databases">
        <authorList>
            <person name="Kimball J.A."/>
            <person name="Haas M.W."/>
            <person name="Macchietto M."/>
            <person name="Kono T."/>
            <person name="Duquette J."/>
            <person name="Shao M."/>
        </authorList>
    </citation>
    <scope>NUCLEOTIDE SEQUENCE</scope>
    <source>
        <tissue evidence="3">Fresh leaf tissue</tissue>
    </source>
</reference>
<dbReference type="PANTHER" id="PTHR47069:SF11">
    <property type="entry name" value="OS04G0275550 PROTEIN"/>
    <property type="match status" value="1"/>
</dbReference>
<evidence type="ECO:0000259" key="2">
    <source>
        <dbReference type="Pfam" id="PF12776"/>
    </source>
</evidence>
<protein>
    <recommendedName>
        <fullName evidence="2">Myb/SANT-like domain-containing protein</fullName>
    </recommendedName>
</protein>
<dbReference type="AlphaFoldDB" id="A0A8J5T1D7"/>
<dbReference type="PANTHER" id="PTHR47069">
    <property type="match status" value="1"/>
</dbReference>
<evidence type="ECO:0000313" key="4">
    <source>
        <dbReference type="Proteomes" id="UP000729402"/>
    </source>
</evidence>
<dbReference type="EMBL" id="JAAALK010000285">
    <property type="protein sequence ID" value="KAG8066414.1"/>
    <property type="molecule type" value="Genomic_DNA"/>
</dbReference>
<feature type="domain" description="Myb/SANT-like" evidence="2">
    <location>
        <begin position="2"/>
        <end position="58"/>
    </location>
</feature>
<gene>
    <name evidence="3" type="ORF">GUJ93_ZPchr0004g38537</name>
</gene>
<evidence type="ECO:0000313" key="3">
    <source>
        <dbReference type="EMBL" id="KAG8066414.1"/>
    </source>
</evidence>
<feature type="region of interest" description="Disordered" evidence="1">
    <location>
        <begin position="98"/>
        <end position="150"/>
    </location>
</feature>